<name>A0A0W0VZM4_9GAMM</name>
<feature type="compositionally biased region" description="Acidic residues" evidence="1">
    <location>
        <begin position="348"/>
        <end position="358"/>
    </location>
</feature>
<dbReference type="AlphaFoldDB" id="A0A0W0VZM4"/>
<protein>
    <recommendedName>
        <fullName evidence="5">Transmembrane protein</fullName>
    </recommendedName>
</protein>
<dbReference type="EMBL" id="LNYL01000044">
    <property type="protein sequence ID" value="KTD25564.1"/>
    <property type="molecule type" value="Genomic_DNA"/>
</dbReference>
<dbReference type="PATRIC" id="fig|466.6.peg.2035"/>
<keyword evidence="2" id="KW-0472">Membrane</keyword>
<keyword evidence="2" id="KW-1133">Transmembrane helix</keyword>
<dbReference type="RefSeq" id="WP_058452676.1">
    <property type="nucleotide sequence ID" value="NZ_CAAAIB010000002.1"/>
</dbReference>
<gene>
    <name evidence="3" type="ORF">Lmac_1928</name>
</gene>
<reference evidence="3 4" key="1">
    <citation type="submission" date="2015-11" db="EMBL/GenBank/DDBJ databases">
        <title>Genomic analysis of 38 Legionella species identifies large and diverse effector repertoires.</title>
        <authorList>
            <person name="Burstein D."/>
            <person name="Amaro F."/>
            <person name="Zusman T."/>
            <person name="Lifshitz Z."/>
            <person name="Cohen O."/>
            <person name="Gilbert J.A."/>
            <person name="Pupko T."/>
            <person name="Shuman H.A."/>
            <person name="Segal G."/>
        </authorList>
    </citation>
    <scope>NUCLEOTIDE SEQUENCE [LARGE SCALE GENOMIC DNA]</scope>
    <source>
        <strain evidence="3 4">PX-1-G2-E2</strain>
    </source>
</reference>
<sequence length="512" mass="57385">MKTKKYQQPQEDDSEIIVLNGEENEKQGEIQLLLNKKSQEEEPIPIAIKISKGVVNVLYLVPTANAVLIGMMQVYIPVSLLPLLGIVPSGLWLLAPVGFGGAMGLSEEILKYCQNRFPENNKFKFLGKVSKIINHGLLGFLQDFGFTWTTLILMAGPIKPQDTTNIFAKIIAPSASVIPAALLRCFRYSDFARIVNNRAIATLAYASWGGMCPTFLLRELILQDVVSEDSYIPIMVILGCSLFGGAAGILRKNHLFWTMSLIFLLEFFAANTSLATAAFSFLNDWDSASDGEVSDGFFYGNLGVQSGYLMMLGALSLITYITSYKKLKQRVEEYHPKNIDKFHRLGDSESDEEIDPEEVLVSTGDSEPNNENDSYEVLASSEKSSTNSFATKTEDEVIVARDAHDSKACEKQERGGFWRLFSAVPARLTRKDSLIVSLYLDPEEREREDSLIVRLYPDPEKREMVDGFVSMKIKPSSYTPQFFSSDSQETPRSLARQSEIQVMDEDFFLEYK</sequence>
<feature type="region of interest" description="Disordered" evidence="1">
    <location>
        <begin position="345"/>
        <end position="373"/>
    </location>
</feature>
<feature type="transmembrane region" description="Helical" evidence="2">
    <location>
        <begin position="262"/>
        <end position="282"/>
    </location>
</feature>
<feature type="transmembrane region" description="Helical" evidence="2">
    <location>
        <begin position="57"/>
        <end position="76"/>
    </location>
</feature>
<keyword evidence="2" id="KW-0812">Transmembrane</keyword>
<feature type="transmembrane region" description="Helical" evidence="2">
    <location>
        <begin position="230"/>
        <end position="250"/>
    </location>
</feature>
<evidence type="ECO:0000313" key="3">
    <source>
        <dbReference type="EMBL" id="KTD25564.1"/>
    </source>
</evidence>
<dbReference type="Proteomes" id="UP000054908">
    <property type="component" value="Unassembled WGS sequence"/>
</dbReference>
<feature type="transmembrane region" description="Helical" evidence="2">
    <location>
        <begin position="166"/>
        <end position="186"/>
    </location>
</feature>
<evidence type="ECO:0000256" key="1">
    <source>
        <dbReference type="SAM" id="MobiDB-lite"/>
    </source>
</evidence>
<evidence type="ECO:0000313" key="4">
    <source>
        <dbReference type="Proteomes" id="UP000054908"/>
    </source>
</evidence>
<organism evidence="3 4">
    <name type="scientific">Legionella maceachernii</name>
    <dbReference type="NCBI Taxonomy" id="466"/>
    <lineage>
        <taxon>Bacteria</taxon>
        <taxon>Pseudomonadati</taxon>
        <taxon>Pseudomonadota</taxon>
        <taxon>Gammaproteobacteria</taxon>
        <taxon>Legionellales</taxon>
        <taxon>Legionellaceae</taxon>
        <taxon>Legionella</taxon>
    </lineage>
</organism>
<feature type="transmembrane region" description="Helical" evidence="2">
    <location>
        <begin position="198"/>
        <end position="218"/>
    </location>
</feature>
<feature type="transmembrane region" description="Helical" evidence="2">
    <location>
        <begin position="82"/>
        <end position="106"/>
    </location>
</feature>
<feature type="transmembrane region" description="Helical" evidence="2">
    <location>
        <begin position="302"/>
        <end position="321"/>
    </location>
</feature>
<evidence type="ECO:0000256" key="2">
    <source>
        <dbReference type="SAM" id="Phobius"/>
    </source>
</evidence>
<comment type="caution">
    <text evidence="3">The sequence shown here is derived from an EMBL/GenBank/DDBJ whole genome shotgun (WGS) entry which is preliminary data.</text>
</comment>
<evidence type="ECO:0008006" key="5">
    <source>
        <dbReference type="Google" id="ProtNLM"/>
    </source>
</evidence>
<keyword evidence="4" id="KW-1185">Reference proteome</keyword>
<accession>A0A0W0VZM4</accession>
<proteinExistence type="predicted"/>
<feature type="transmembrane region" description="Helical" evidence="2">
    <location>
        <begin position="132"/>
        <end position="154"/>
    </location>
</feature>